<keyword evidence="3" id="KW-1185">Reference proteome</keyword>
<keyword evidence="1" id="KW-0812">Transmembrane</keyword>
<gene>
    <name evidence="2" type="ORF">AGLY_009430</name>
</gene>
<organism evidence="2 3">
    <name type="scientific">Aphis glycines</name>
    <name type="common">Soybean aphid</name>
    <dbReference type="NCBI Taxonomy" id="307491"/>
    <lineage>
        <taxon>Eukaryota</taxon>
        <taxon>Metazoa</taxon>
        <taxon>Ecdysozoa</taxon>
        <taxon>Arthropoda</taxon>
        <taxon>Hexapoda</taxon>
        <taxon>Insecta</taxon>
        <taxon>Pterygota</taxon>
        <taxon>Neoptera</taxon>
        <taxon>Paraneoptera</taxon>
        <taxon>Hemiptera</taxon>
        <taxon>Sternorrhyncha</taxon>
        <taxon>Aphidomorpha</taxon>
        <taxon>Aphidoidea</taxon>
        <taxon>Aphididae</taxon>
        <taxon>Aphidini</taxon>
        <taxon>Aphis</taxon>
        <taxon>Aphis</taxon>
    </lineage>
</organism>
<keyword evidence="1" id="KW-1133">Transmembrane helix</keyword>
<keyword evidence="1" id="KW-0472">Membrane</keyword>
<reference evidence="2 3" key="1">
    <citation type="submission" date="2019-08" db="EMBL/GenBank/DDBJ databases">
        <title>The genome of the soybean aphid Biotype 1, its phylome, world population structure and adaptation to the North American continent.</title>
        <authorList>
            <person name="Giordano R."/>
            <person name="Donthu R.K."/>
            <person name="Hernandez A.G."/>
            <person name="Wright C.L."/>
            <person name="Zimin A.V."/>
        </authorList>
    </citation>
    <scope>NUCLEOTIDE SEQUENCE [LARGE SCALE GENOMIC DNA]</scope>
    <source>
        <tissue evidence="2">Whole aphids</tissue>
    </source>
</reference>
<dbReference type="EMBL" id="VYZN01000037">
    <property type="protein sequence ID" value="KAE9533002.1"/>
    <property type="molecule type" value="Genomic_DNA"/>
</dbReference>
<comment type="caution">
    <text evidence="2">The sequence shown here is derived from an EMBL/GenBank/DDBJ whole genome shotgun (WGS) entry which is preliminary data.</text>
</comment>
<accession>A0A6G0THK8</accession>
<feature type="transmembrane region" description="Helical" evidence="1">
    <location>
        <begin position="224"/>
        <end position="243"/>
    </location>
</feature>
<evidence type="ECO:0000256" key="1">
    <source>
        <dbReference type="SAM" id="Phobius"/>
    </source>
</evidence>
<evidence type="ECO:0000313" key="3">
    <source>
        <dbReference type="Proteomes" id="UP000475862"/>
    </source>
</evidence>
<dbReference type="AlphaFoldDB" id="A0A6G0THK8"/>
<dbReference type="Proteomes" id="UP000475862">
    <property type="component" value="Unassembled WGS sequence"/>
</dbReference>
<proteinExistence type="predicted"/>
<protein>
    <submittedName>
        <fullName evidence="2">Uncharacterized protein</fullName>
    </submittedName>
</protein>
<evidence type="ECO:0000313" key="2">
    <source>
        <dbReference type="EMBL" id="KAE9533002.1"/>
    </source>
</evidence>
<name>A0A6G0THK8_APHGL</name>
<sequence>MLDFFNTLIVGSRSLSDLYSYSSTYNDCKYIHTKSECFSYKLDTSCMSFSKKFKFKTKSAKPLNMMLSVLERERIKSLAVDAIVVNTLNASRNTISSVLLLNLVHSGRELCFDERTISIYGGNGFLLSSSSSSSTSILKVIEELKCKLYHGVKSSPLFKFITTFKAFSTSGCLLIDHNLSIGPLYPPESAILPANEIGPCSEPTRSSRDETNLDNPSVMRQICITFFCASAIFVVELFSILVGKYQTSDSKYRSITSLTKFRYLLSDKTIFIKSVISLRYIALDSNKSIKYRPIKLLSPYNPINLQMHSILCNAEVSLKCISCFQGTFLDTSAKLSSNNSKRDFLFCPSNILCNLSTDSLASFSTSGCSSSDKTINVSIKLSNSPVLMLSCFIHMCGH</sequence>